<reference evidence="1 2" key="1">
    <citation type="submission" date="2024-09" db="EMBL/GenBank/DDBJ databases">
        <authorList>
            <person name="Sun Q."/>
            <person name="Mori K."/>
        </authorList>
    </citation>
    <scope>NUCLEOTIDE SEQUENCE [LARGE SCALE GENOMIC DNA]</scope>
    <source>
        <strain evidence="1 2">CGMCC 1.9126</strain>
    </source>
</reference>
<comment type="caution">
    <text evidence="1">The sequence shown here is derived from an EMBL/GenBank/DDBJ whole genome shotgun (WGS) entry which is preliminary data.</text>
</comment>
<accession>A0ABV6KNR3</accession>
<protein>
    <recommendedName>
        <fullName evidence="3">LAGLIDADG homing endonuclease</fullName>
    </recommendedName>
</protein>
<evidence type="ECO:0000313" key="1">
    <source>
        <dbReference type="EMBL" id="MFC0474951.1"/>
    </source>
</evidence>
<evidence type="ECO:0008006" key="3">
    <source>
        <dbReference type="Google" id="ProtNLM"/>
    </source>
</evidence>
<gene>
    <name evidence="1" type="ORF">ACFFHF_06640</name>
</gene>
<dbReference type="RefSeq" id="WP_340902180.1">
    <property type="nucleotide sequence ID" value="NZ_JBHLUU010000021.1"/>
</dbReference>
<dbReference type="EMBL" id="JBHLUU010000021">
    <property type="protein sequence ID" value="MFC0474951.1"/>
    <property type="molecule type" value="Genomic_DNA"/>
</dbReference>
<evidence type="ECO:0000313" key="2">
    <source>
        <dbReference type="Proteomes" id="UP001589738"/>
    </source>
</evidence>
<sequence>MNSPIVDEQEILLAFEELGMEPEMIEQFIESFRLGQRDKGRRILTSYRFKLLSDVHAKQDKLYCMDFLIRKLKSNKALEW</sequence>
<proteinExistence type="predicted"/>
<name>A0ABV6KNR3_9BACI</name>
<organism evidence="1 2">
    <name type="scientific">Robertmurraya beringensis</name>
    <dbReference type="NCBI Taxonomy" id="641660"/>
    <lineage>
        <taxon>Bacteria</taxon>
        <taxon>Bacillati</taxon>
        <taxon>Bacillota</taxon>
        <taxon>Bacilli</taxon>
        <taxon>Bacillales</taxon>
        <taxon>Bacillaceae</taxon>
        <taxon>Robertmurraya</taxon>
    </lineage>
</organism>
<keyword evidence="2" id="KW-1185">Reference proteome</keyword>
<dbReference type="Proteomes" id="UP001589738">
    <property type="component" value="Unassembled WGS sequence"/>
</dbReference>